<dbReference type="Gene3D" id="3.90.550.10">
    <property type="entry name" value="Spore Coat Polysaccharide Biosynthesis Protein SpsA, Chain A"/>
    <property type="match status" value="1"/>
</dbReference>
<keyword evidence="4" id="KW-0808">Transferase</keyword>
<evidence type="ECO:0000259" key="5">
    <source>
        <dbReference type="Pfam" id="PF00535"/>
    </source>
</evidence>
<proteinExistence type="inferred from homology"/>
<dbReference type="RefSeq" id="WP_146868211.1">
    <property type="nucleotide sequence ID" value="NZ_BKBC01000014.1"/>
</dbReference>
<evidence type="ECO:0000313" key="6">
    <source>
        <dbReference type="EMBL" id="GEQ20889.1"/>
    </source>
</evidence>
<organism evidence="6 7">
    <name type="scientific">Clostridium butyricum</name>
    <dbReference type="NCBI Taxonomy" id="1492"/>
    <lineage>
        <taxon>Bacteria</taxon>
        <taxon>Bacillati</taxon>
        <taxon>Bacillota</taxon>
        <taxon>Clostridia</taxon>
        <taxon>Eubacteriales</taxon>
        <taxon>Clostridiaceae</taxon>
        <taxon>Clostridium</taxon>
    </lineage>
</organism>
<comment type="similarity">
    <text evidence="2">Belongs to the glycosyltransferase 2 family.</text>
</comment>
<dbReference type="Proteomes" id="UP000321089">
    <property type="component" value="Unassembled WGS sequence"/>
</dbReference>
<dbReference type="PANTHER" id="PTHR43179:SF12">
    <property type="entry name" value="GALACTOFURANOSYLTRANSFERASE GLFT2"/>
    <property type="match status" value="1"/>
</dbReference>
<evidence type="ECO:0000256" key="4">
    <source>
        <dbReference type="ARBA" id="ARBA00022679"/>
    </source>
</evidence>
<dbReference type="EMBL" id="BKBC01000014">
    <property type="protein sequence ID" value="GEQ20889.1"/>
    <property type="molecule type" value="Genomic_DNA"/>
</dbReference>
<accession>A0A512TKX3</accession>
<dbReference type="PANTHER" id="PTHR43179">
    <property type="entry name" value="RHAMNOSYLTRANSFERASE WBBL"/>
    <property type="match status" value="1"/>
</dbReference>
<gene>
    <name evidence="6" type="ORF">CBU02nite_13950</name>
</gene>
<evidence type="ECO:0000256" key="3">
    <source>
        <dbReference type="ARBA" id="ARBA00022676"/>
    </source>
</evidence>
<name>A0A512TKX3_CLOBU</name>
<dbReference type="GO" id="GO:0016757">
    <property type="term" value="F:glycosyltransferase activity"/>
    <property type="evidence" value="ECO:0007669"/>
    <property type="project" value="UniProtKB-KW"/>
</dbReference>
<dbReference type="Pfam" id="PF00535">
    <property type="entry name" value="Glycos_transf_2"/>
    <property type="match status" value="1"/>
</dbReference>
<evidence type="ECO:0000313" key="7">
    <source>
        <dbReference type="Proteomes" id="UP000321089"/>
    </source>
</evidence>
<dbReference type="InterPro" id="IPR029044">
    <property type="entry name" value="Nucleotide-diphossugar_trans"/>
</dbReference>
<comment type="caution">
    <text evidence="6">The sequence shown here is derived from an EMBL/GenBank/DDBJ whole genome shotgun (WGS) entry which is preliminary data.</text>
</comment>
<dbReference type="SUPFAM" id="SSF53448">
    <property type="entry name" value="Nucleotide-diphospho-sugar transferases"/>
    <property type="match status" value="1"/>
</dbReference>
<comment type="pathway">
    <text evidence="1">Cell wall biogenesis; cell wall polysaccharide biosynthesis.</text>
</comment>
<evidence type="ECO:0000256" key="1">
    <source>
        <dbReference type="ARBA" id="ARBA00004776"/>
    </source>
</evidence>
<dbReference type="AlphaFoldDB" id="A0A512TKX3"/>
<evidence type="ECO:0000256" key="2">
    <source>
        <dbReference type="ARBA" id="ARBA00006739"/>
    </source>
</evidence>
<reference evidence="6 7" key="1">
    <citation type="submission" date="2019-07" db="EMBL/GenBank/DDBJ databases">
        <title>Whole genome shotgun sequence of Clostridium butyricum NBRC 3858.</title>
        <authorList>
            <person name="Hosoyama A."/>
            <person name="Uohara A."/>
            <person name="Ohji S."/>
            <person name="Ichikawa N."/>
        </authorList>
    </citation>
    <scope>NUCLEOTIDE SEQUENCE [LARGE SCALE GENOMIC DNA]</scope>
    <source>
        <strain evidence="6 7">NBRC 3858</strain>
    </source>
</reference>
<feature type="domain" description="Glycosyltransferase 2-like" evidence="5">
    <location>
        <begin position="9"/>
        <end position="144"/>
    </location>
</feature>
<dbReference type="InterPro" id="IPR001173">
    <property type="entry name" value="Glyco_trans_2-like"/>
</dbReference>
<sequence>MENMHVVAITVTFNRIKTLKNTINALANQSLKVDKIIIVDNFSNIESRNKLKLLEEYYDNIDVIYLNENKGGAGGFFEGMKYALEKYNPKWYWIMDDDAYPRPNCLNNLLQEEKEFSNIGALCPVVYGIDKNKYQMYHHKYISKYKINDITAVKDYTDLNKLTNIDANAFVGPLISDTAVRKCGLPKEELFIYGDDTEYTHRIAQKLELYLVKEAIIDHQDIVESALKFNPKVWWKDYYMIRNRFLFIDEFKRTNAEGVCSKTIYLLKIFKQMCAIIVKNKYKNYKIIRIKLLFKAITDGMLGKTGKTIDPSEFMKKISLKCNENIDV</sequence>
<protein>
    <recommendedName>
        <fullName evidence="5">Glycosyltransferase 2-like domain-containing protein</fullName>
    </recommendedName>
</protein>
<keyword evidence="3" id="KW-0328">Glycosyltransferase</keyword>